<reference evidence="3" key="1">
    <citation type="submission" date="2022-01" db="EMBL/GenBank/DDBJ databases">
        <authorList>
            <person name="Lagorce A."/>
        </authorList>
    </citation>
    <scope>NUCLEOTIDE SEQUENCE</scope>
    <source>
        <strain evidence="3">Th15_F1_D04</strain>
    </source>
</reference>
<dbReference type="AlphaFoldDB" id="A0AAU9Q7W0"/>
<comment type="caution">
    <text evidence="3">The sequence shown here is derived from an EMBL/GenBank/DDBJ whole genome shotgun (WGS) entry which is preliminary data.</text>
</comment>
<protein>
    <recommendedName>
        <fullName evidence="5">DUF4124 domain-containing protein</fullName>
    </recommendedName>
</protein>
<evidence type="ECO:0000256" key="1">
    <source>
        <dbReference type="SAM" id="Coils"/>
    </source>
</evidence>
<accession>A0AAU9Q7W0</accession>
<evidence type="ECO:0008006" key="5">
    <source>
        <dbReference type="Google" id="ProtNLM"/>
    </source>
</evidence>
<evidence type="ECO:0000256" key="2">
    <source>
        <dbReference type="SAM" id="SignalP"/>
    </source>
</evidence>
<sequence length="133" mass="15726">MLKQILVFSALVTSFSSNAHNSYDVWGNPVHHVHQSNGIDMMNQGFNSLQNTLNNIEARKERERQRQHELELQRRDYEYKQKRNNLSSYSSSQFDDLQVPSYDFDGIEYLFEDTETQNCKRTYEMANGEIVCY</sequence>
<dbReference type="EMBL" id="CAKMTQ010000033">
    <property type="protein sequence ID" value="CAH1534475.1"/>
    <property type="molecule type" value="Genomic_DNA"/>
</dbReference>
<organism evidence="3 4">
    <name type="scientific">Vibrio owensii</name>
    <dbReference type="NCBI Taxonomy" id="696485"/>
    <lineage>
        <taxon>Bacteria</taxon>
        <taxon>Pseudomonadati</taxon>
        <taxon>Pseudomonadota</taxon>
        <taxon>Gammaproteobacteria</taxon>
        <taxon>Vibrionales</taxon>
        <taxon>Vibrionaceae</taxon>
        <taxon>Vibrio</taxon>
    </lineage>
</organism>
<feature type="coiled-coil region" evidence="1">
    <location>
        <begin position="46"/>
        <end position="73"/>
    </location>
</feature>
<gene>
    <name evidence="3" type="ORF">THF1D04_390007</name>
</gene>
<feature type="chain" id="PRO_5043728834" description="DUF4124 domain-containing protein" evidence="2">
    <location>
        <begin position="20"/>
        <end position="133"/>
    </location>
</feature>
<proteinExistence type="predicted"/>
<feature type="signal peptide" evidence="2">
    <location>
        <begin position="1"/>
        <end position="19"/>
    </location>
</feature>
<evidence type="ECO:0000313" key="3">
    <source>
        <dbReference type="EMBL" id="CAH1534475.1"/>
    </source>
</evidence>
<keyword evidence="1" id="KW-0175">Coiled coil</keyword>
<dbReference type="RefSeq" id="WP_139138246.1">
    <property type="nucleotide sequence ID" value="NZ_CAKMTQ010000033.1"/>
</dbReference>
<name>A0AAU9Q7W0_9VIBR</name>
<keyword evidence="2" id="KW-0732">Signal</keyword>
<dbReference type="Proteomes" id="UP001295420">
    <property type="component" value="Unassembled WGS sequence"/>
</dbReference>
<evidence type="ECO:0000313" key="4">
    <source>
        <dbReference type="Proteomes" id="UP001295420"/>
    </source>
</evidence>